<comment type="subcellular location">
    <subcellularLocation>
        <location evidence="9">Membrane</location>
        <topology evidence="9">Single-pass type II membrane protein</topology>
    </subcellularLocation>
</comment>
<keyword evidence="8" id="KW-0472">Membrane</keyword>
<dbReference type="PROSITE" id="PS00761">
    <property type="entry name" value="SPASE_I_3"/>
    <property type="match status" value="1"/>
</dbReference>
<evidence type="ECO:0000256" key="6">
    <source>
        <dbReference type="ARBA" id="ARBA00022801"/>
    </source>
</evidence>
<feature type="transmembrane region" description="Helical" evidence="8">
    <location>
        <begin position="7"/>
        <end position="25"/>
    </location>
</feature>
<dbReference type="CDD" id="cd06530">
    <property type="entry name" value="S26_SPase_I"/>
    <property type="match status" value="1"/>
</dbReference>
<dbReference type="GO" id="GO:0004252">
    <property type="term" value="F:serine-type endopeptidase activity"/>
    <property type="evidence" value="ECO:0007669"/>
    <property type="project" value="InterPro"/>
</dbReference>
<evidence type="ECO:0000256" key="4">
    <source>
        <dbReference type="ARBA" id="ARBA00019232"/>
    </source>
</evidence>
<evidence type="ECO:0000259" key="10">
    <source>
        <dbReference type="Pfam" id="PF10502"/>
    </source>
</evidence>
<evidence type="ECO:0000313" key="11">
    <source>
        <dbReference type="EMBL" id="GBO92891.1"/>
    </source>
</evidence>
<dbReference type="GO" id="GO:0009003">
    <property type="term" value="F:signal peptidase activity"/>
    <property type="evidence" value="ECO:0007669"/>
    <property type="project" value="UniProtKB-EC"/>
</dbReference>
<dbReference type="InterPro" id="IPR000223">
    <property type="entry name" value="Pept_S26A_signal_pept_1"/>
</dbReference>
<dbReference type="Gene3D" id="2.10.109.10">
    <property type="entry name" value="Umud Fragment, subunit A"/>
    <property type="match status" value="1"/>
</dbReference>
<protein>
    <recommendedName>
        <fullName evidence="4 8">Signal peptidase I</fullName>
        <ecNumber evidence="3 8">3.4.21.89</ecNumber>
    </recommendedName>
</protein>
<keyword evidence="8" id="KW-0812">Transmembrane</keyword>
<dbReference type="InterPro" id="IPR019756">
    <property type="entry name" value="Pept_S26A_signal_pept_1_Ser-AS"/>
</dbReference>
<feature type="active site" evidence="7">
    <location>
        <position position="73"/>
    </location>
</feature>
<accession>A0A388SBP5</accession>
<evidence type="ECO:0000313" key="12">
    <source>
        <dbReference type="Proteomes" id="UP000266091"/>
    </source>
</evidence>
<keyword evidence="5 8" id="KW-0645">Protease</keyword>
<dbReference type="GO" id="GO:0006465">
    <property type="term" value="P:signal peptide processing"/>
    <property type="evidence" value="ECO:0007669"/>
    <property type="project" value="InterPro"/>
</dbReference>
<dbReference type="GO" id="GO:0016020">
    <property type="term" value="C:membrane"/>
    <property type="evidence" value="ECO:0007669"/>
    <property type="project" value="UniProtKB-SubCell"/>
</dbReference>
<dbReference type="PRINTS" id="PR00727">
    <property type="entry name" value="LEADERPTASE"/>
</dbReference>
<dbReference type="EC" id="3.4.21.89" evidence="3 8"/>
<dbReference type="PANTHER" id="PTHR43390">
    <property type="entry name" value="SIGNAL PEPTIDASE I"/>
    <property type="match status" value="1"/>
</dbReference>
<evidence type="ECO:0000256" key="1">
    <source>
        <dbReference type="ARBA" id="ARBA00000677"/>
    </source>
</evidence>
<dbReference type="InterPro" id="IPR036286">
    <property type="entry name" value="LexA/Signal_pep-like_sf"/>
</dbReference>
<dbReference type="PROSITE" id="PS00760">
    <property type="entry name" value="SPASE_I_2"/>
    <property type="match status" value="1"/>
</dbReference>
<comment type="caution">
    <text evidence="11">The sequence shown here is derived from an EMBL/GenBank/DDBJ whole genome shotgun (WGS) entry which is preliminary data.</text>
</comment>
<dbReference type="InterPro" id="IPR019758">
    <property type="entry name" value="Pept_S26A_signal_pept_1_CS"/>
</dbReference>
<feature type="transmembrane region" description="Helical" evidence="8">
    <location>
        <begin position="45"/>
        <end position="64"/>
    </location>
</feature>
<dbReference type="SUPFAM" id="SSF51306">
    <property type="entry name" value="LexA/Signal peptidase"/>
    <property type="match status" value="1"/>
</dbReference>
<dbReference type="Pfam" id="PF10502">
    <property type="entry name" value="Peptidase_S26"/>
    <property type="match status" value="1"/>
</dbReference>
<dbReference type="PROSITE" id="PS00501">
    <property type="entry name" value="SPASE_I_1"/>
    <property type="match status" value="1"/>
</dbReference>
<feature type="active site" evidence="7">
    <location>
        <position position="128"/>
    </location>
</feature>
<organism evidence="11 12">
    <name type="scientific">Mesosutterella multiformis</name>
    <dbReference type="NCBI Taxonomy" id="2259133"/>
    <lineage>
        <taxon>Bacteria</taxon>
        <taxon>Pseudomonadati</taxon>
        <taxon>Pseudomonadota</taxon>
        <taxon>Betaproteobacteria</taxon>
        <taxon>Burkholderiales</taxon>
        <taxon>Sutterellaceae</taxon>
        <taxon>Mesosutterella</taxon>
    </lineage>
</organism>
<dbReference type="NCBIfam" id="TIGR02227">
    <property type="entry name" value="sigpep_I_bact"/>
    <property type="match status" value="1"/>
</dbReference>
<dbReference type="AlphaFoldDB" id="A0A388SBP5"/>
<dbReference type="InterPro" id="IPR019757">
    <property type="entry name" value="Pept_S26A_signal_pept_1_Lys-AS"/>
</dbReference>
<dbReference type="OrthoDB" id="9815782at2"/>
<evidence type="ECO:0000256" key="8">
    <source>
        <dbReference type="RuleBase" id="RU003993"/>
    </source>
</evidence>
<evidence type="ECO:0000256" key="7">
    <source>
        <dbReference type="PIRSR" id="PIRSR600223-1"/>
    </source>
</evidence>
<comment type="caution">
    <text evidence="9">Lacks conserved residue(s) required for the propagation of feature annotation.</text>
</comment>
<evidence type="ECO:0000256" key="9">
    <source>
        <dbReference type="RuleBase" id="RU362042"/>
    </source>
</evidence>
<dbReference type="Proteomes" id="UP000266091">
    <property type="component" value="Unassembled WGS sequence"/>
</dbReference>
<keyword evidence="6 8" id="KW-0378">Hydrolase</keyword>
<evidence type="ECO:0000256" key="2">
    <source>
        <dbReference type="ARBA" id="ARBA00009370"/>
    </source>
</evidence>
<evidence type="ECO:0000256" key="3">
    <source>
        <dbReference type="ARBA" id="ARBA00013208"/>
    </source>
</evidence>
<name>A0A388SBP5_9BURK</name>
<sequence length="270" mass="30678">MDYTLPIALITAVSGILWVLDRWVWAPARHLSSGGTARQPKWLEYSAGLFPILFVIFIFRSFVVEPFRIPSGSMEPTLIPGDFVLVNKFSYGIRLPLSHLKVIDASSPERGDVIVFRYPPNPKLDYIKRVVGLPGDEVVYLDKKLVVNGEPAPLTRPPRKAVEAAKGYKHNWQILRIEKLGGKKHAIVLNPNISSEVQPVAGMSPTDSCRYSRRGVVCRIPEGQYFVMGDNRDNSEDSRYWGFVPEKNIIGRAFFIWANFHNMRRFGRIH</sequence>
<evidence type="ECO:0000256" key="5">
    <source>
        <dbReference type="ARBA" id="ARBA00022670"/>
    </source>
</evidence>
<reference evidence="11 12" key="1">
    <citation type="journal article" date="2018" name="Int. J. Syst. Evol. Microbiol.">
        <title>Mesosutterella multiformis gen. nov., sp. nov., a member of the family Sutterellaceae and Sutterella megalosphaeroides sp. nov., isolated from human faeces.</title>
        <authorList>
            <person name="Sakamoto M."/>
            <person name="Ikeyama N."/>
            <person name="Kunihiro T."/>
            <person name="Iino T."/>
            <person name="Yuki M."/>
            <person name="Ohkuma M."/>
        </authorList>
    </citation>
    <scope>NUCLEOTIDE SEQUENCE [LARGE SCALE GENOMIC DNA]</scope>
    <source>
        <strain evidence="11 12">4NBBH2</strain>
    </source>
</reference>
<dbReference type="InterPro" id="IPR019533">
    <property type="entry name" value="Peptidase_S26"/>
</dbReference>
<dbReference type="EMBL" id="BGZJ01000001">
    <property type="protein sequence ID" value="GBO92891.1"/>
    <property type="molecule type" value="Genomic_DNA"/>
</dbReference>
<gene>
    <name evidence="11" type="primary">lepB_2</name>
    <name evidence="11" type="ORF">MESMUL_02450</name>
</gene>
<comment type="catalytic activity">
    <reaction evidence="1 8">
        <text>Cleavage of hydrophobic, N-terminal signal or leader sequences from secreted and periplasmic proteins.</text>
        <dbReference type="EC" id="3.4.21.89"/>
    </reaction>
</comment>
<dbReference type="RefSeq" id="WP_116269389.1">
    <property type="nucleotide sequence ID" value="NZ_BGZJ01000001.1"/>
</dbReference>
<feature type="domain" description="Peptidase S26" evidence="10">
    <location>
        <begin position="44"/>
        <end position="257"/>
    </location>
</feature>
<keyword evidence="8" id="KW-1133">Transmembrane helix</keyword>
<dbReference type="PANTHER" id="PTHR43390:SF1">
    <property type="entry name" value="CHLOROPLAST PROCESSING PEPTIDASE"/>
    <property type="match status" value="1"/>
</dbReference>
<keyword evidence="12" id="KW-1185">Reference proteome</keyword>
<comment type="similarity">
    <text evidence="2 9">Belongs to the peptidase S26 family.</text>
</comment>
<accession>A0A401LLA7</accession>
<proteinExistence type="inferred from homology"/>